<keyword evidence="2 5" id="KW-0853">WD repeat</keyword>
<feature type="compositionally biased region" description="Acidic residues" evidence="6">
    <location>
        <begin position="79"/>
        <end position="105"/>
    </location>
</feature>
<dbReference type="Pfam" id="PF00400">
    <property type="entry name" value="WD40"/>
    <property type="match status" value="4"/>
</dbReference>
<feature type="repeat" description="WD" evidence="5">
    <location>
        <begin position="284"/>
        <end position="325"/>
    </location>
</feature>
<dbReference type="Proteomes" id="UP001456524">
    <property type="component" value="Unassembled WGS sequence"/>
</dbReference>
<feature type="region of interest" description="Disordered" evidence="6">
    <location>
        <begin position="44"/>
        <end position="108"/>
    </location>
</feature>
<keyword evidence="3" id="KW-0677">Repeat</keyword>
<accession>A0ABR1Y649</accession>
<dbReference type="PANTHER" id="PTHR19865:SF0">
    <property type="entry name" value="U3 SMALL NUCLEOLAR RNA-INTERACTING PROTEIN 2"/>
    <property type="match status" value="1"/>
</dbReference>
<comment type="caution">
    <text evidence="7">The sequence shown here is derived from an EMBL/GenBank/DDBJ whole genome shotgun (WGS) entry which is preliminary data.</text>
</comment>
<evidence type="ECO:0000256" key="1">
    <source>
        <dbReference type="ARBA" id="ARBA00004123"/>
    </source>
</evidence>
<gene>
    <name evidence="7" type="ORF">IWX90DRAFT_491730</name>
</gene>
<dbReference type="InterPro" id="IPR015943">
    <property type="entry name" value="WD40/YVTN_repeat-like_dom_sf"/>
</dbReference>
<proteinExistence type="predicted"/>
<evidence type="ECO:0000313" key="8">
    <source>
        <dbReference type="Proteomes" id="UP001456524"/>
    </source>
</evidence>
<sequence length="588" mass="64415">MLTEAGAACRSLGWSFVGDTELGLADGEPLQSCTRQSLAMSSFFTAPASQKKRKRTGTAATAPEKRSRKRREDSISSGESDDDDNRAQAEEYESDGSSEEEENETAAERRLRLAERYLENIKEEVDEAGFDAAEIDRDLIAERLKEDVAEGKGKVYRRIATTLDFNSATKNLFRSDNLATTAVATCAPYAYTTTKDMCLIKWQIQSPSDPKADRPSNITPRRRPTQLAYTRGNKSHGSDHKYLHHTAPILCVAASADGQFVATGGADRRLIVWNATDLTPLKVFTHHRDAVNALAFRRNTNQLFSASSDRTIKVWSLDELAYVDTLFGHQDSVVDIGALAQERCVSVGSRDRTARLWKVVEESQLVFRGGGSSEKRLAKGPSGAHAEGSIDKIAMVDEDTFVTGSDNGSISLWSVHKKKPVFTLPLAHGLDPPMKPEEVHADADTNEAWIPPQTPRWITALATIPYTDVVLSGSWDGWVRAWKVSDDGKRLEAIGTIGATKSAGETSKEIEGDQTAKENVRGVINDLSIFERGDRGKDGLCVVVAVGKEMKFGRWRKYPGKNAAVVFEVSKKAVDGVNGDQEGAEEAD</sequence>
<evidence type="ECO:0000256" key="3">
    <source>
        <dbReference type="ARBA" id="ARBA00022737"/>
    </source>
</evidence>
<dbReference type="PROSITE" id="PS50082">
    <property type="entry name" value="WD_REPEATS_2"/>
    <property type="match status" value="3"/>
</dbReference>
<organism evidence="7 8">
    <name type="scientific">Phyllosticta citrichinensis</name>
    <dbReference type="NCBI Taxonomy" id="1130410"/>
    <lineage>
        <taxon>Eukaryota</taxon>
        <taxon>Fungi</taxon>
        <taxon>Dikarya</taxon>
        <taxon>Ascomycota</taxon>
        <taxon>Pezizomycotina</taxon>
        <taxon>Dothideomycetes</taxon>
        <taxon>Dothideomycetes incertae sedis</taxon>
        <taxon>Botryosphaeriales</taxon>
        <taxon>Phyllostictaceae</taxon>
        <taxon>Phyllosticta</taxon>
    </lineage>
</organism>
<evidence type="ECO:0000256" key="5">
    <source>
        <dbReference type="PROSITE-ProRule" id="PRU00221"/>
    </source>
</evidence>
<keyword evidence="4" id="KW-0539">Nucleus</keyword>
<evidence type="ECO:0000256" key="4">
    <source>
        <dbReference type="ARBA" id="ARBA00023242"/>
    </source>
</evidence>
<dbReference type="InterPro" id="IPR036322">
    <property type="entry name" value="WD40_repeat_dom_sf"/>
</dbReference>
<evidence type="ECO:0000256" key="6">
    <source>
        <dbReference type="SAM" id="MobiDB-lite"/>
    </source>
</evidence>
<dbReference type="SUPFAM" id="SSF50978">
    <property type="entry name" value="WD40 repeat-like"/>
    <property type="match status" value="1"/>
</dbReference>
<protein>
    <submittedName>
        <fullName evidence="7">WD40-repeat-containing domain protein</fullName>
    </submittedName>
</protein>
<dbReference type="PRINTS" id="PR00320">
    <property type="entry name" value="GPROTEINBRPT"/>
</dbReference>
<dbReference type="InterPro" id="IPR001680">
    <property type="entry name" value="WD40_rpt"/>
</dbReference>
<evidence type="ECO:0000256" key="2">
    <source>
        <dbReference type="ARBA" id="ARBA00022574"/>
    </source>
</evidence>
<dbReference type="SMART" id="SM00320">
    <property type="entry name" value="WD40"/>
    <property type="match status" value="5"/>
</dbReference>
<feature type="repeat" description="WD" evidence="5">
    <location>
        <begin position="326"/>
        <end position="367"/>
    </location>
</feature>
<dbReference type="Gene3D" id="2.130.10.10">
    <property type="entry name" value="YVTN repeat-like/Quinoprotein amine dehydrogenase"/>
    <property type="match status" value="1"/>
</dbReference>
<keyword evidence="8" id="KW-1185">Reference proteome</keyword>
<feature type="repeat" description="WD" evidence="5">
    <location>
        <begin position="242"/>
        <end position="283"/>
    </location>
</feature>
<dbReference type="EMBL" id="JBBWUH010000001">
    <property type="protein sequence ID" value="KAK8177230.1"/>
    <property type="molecule type" value="Genomic_DNA"/>
</dbReference>
<reference evidence="7 8" key="1">
    <citation type="journal article" date="2022" name="G3 (Bethesda)">
        <title>Enemy or ally: a genomic approach to elucidate the lifestyle of Phyllosticta citrichinaensis.</title>
        <authorList>
            <person name="Buijs V.A."/>
            <person name="Groenewald J.Z."/>
            <person name="Haridas S."/>
            <person name="LaButti K.M."/>
            <person name="Lipzen A."/>
            <person name="Martin F.M."/>
            <person name="Barry K."/>
            <person name="Grigoriev I.V."/>
            <person name="Crous P.W."/>
            <person name="Seidl M.F."/>
        </authorList>
    </citation>
    <scope>NUCLEOTIDE SEQUENCE [LARGE SCALE GENOMIC DNA]</scope>
    <source>
        <strain evidence="7 8">CBS 129764</strain>
    </source>
</reference>
<evidence type="ECO:0000313" key="7">
    <source>
        <dbReference type="EMBL" id="KAK8177230.1"/>
    </source>
</evidence>
<dbReference type="InterPro" id="IPR039241">
    <property type="entry name" value="Rrp9-like"/>
</dbReference>
<dbReference type="InterPro" id="IPR020472">
    <property type="entry name" value="WD40_PAC1"/>
</dbReference>
<dbReference type="PROSITE" id="PS50294">
    <property type="entry name" value="WD_REPEATS_REGION"/>
    <property type="match status" value="2"/>
</dbReference>
<comment type="subcellular location">
    <subcellularLocation>
        <location evidence="1">Nucleus</location>
    </subcellularLocation>
</comment>
<name>A0ABR1Y649_9PEZI</name>
<dbReference type="PANTHER" id="PTHR19865">
    <property type="entry name" value="U3 SMALL NUCLEOLAR RNA INTERACTING PROTEIN 2"/>
    <property type="match status" value="1"/>
</dbReference>